<accession>A0A2V1N1I5</accession>
<gene>
    <name evidence="2" type="ORF">DCM90_02560</name>
</gene>
<dbReference type="Gene3D" id="2.60.300.12">
    <property type="entry name" value="HesB-like domain"/>
    <property type="match status" value="1"/>
</dbReference>
<dbReference type="InterPro" id="IPR035903">
    <property type="entry name" value="HesB-like_dom_sf"/>
</dbReference>
<evidence type="ECO:0000259" key="1">
    <source>
        <dbReference type="Pfam" id="PF01521"/>
    </source>
</evidence>
<dbReference type="EMBL" id="QCXQ01000001">
    <property type="protein sequence ID" value="PWG01074.1"/>
    <property type="molecule type" value="Genomic_DNA"/>
</dbReference>
<sequence length="129" mass="14299">MMTLQITEFAQEKILARMGMDRSNQLILDLDDGVGPYSEFATCSLETNYQLLITEHVDSTIYNQVLQSPLGPVSVKGYAHSFFSEDPKISVSSDYNLQLSDRSGLLDSNVSLIYHPQPSPVHIEKTGGC</sequence>
<proteinExistence type="predicted"/>
<evidence type="ECO:0000313" key="2">
    <source>
        <dbReference type="EMBL" id="PWG01074.1"/>
    </source>
</evidence>
<organism evidence="2 3">
    <name type="scientific">Levilactobacillus bambusae</name>
    <dbReference type="NCBI Taxonomy" id="2024736"/>
    <lineage>
        <taxon>Bacteria</taxon>
        <taxon>Bacillati</taxon>
        <taxon>Bacillota</taxon>
        <taxon>Bacilli</taxon>
        <taxon>Lactobacillales</taxon>
        <taxon>Lactobacillaceae</taxon>
        <taxon>Levilactobacillus</taxon>
    </lineage>
</organism>
<dbReference type="SUPFAM" id="SSF89360">
    <property type="entry name" value="HesB-like domain"/>
    <property type="match status" value="1"/>
</dbReference>
<protein>
    <recommendedName>
        <fullName evidence="1">Core domain-containing protein</fullName>
    </recommendedName>
</protein>
<dbReference type="RefSeq" id="WP_109249787.1">
    <property type="nucleotide sequence ID" value="NZ_QCXQ01000001.1"/>
</dbReference>
<reference evidence="2 3" key="1">
    <citation type="journal article" date="2018" name="Int. J. Syst. Evol. Microbiol.">
        <title>Lactobacillus bambusae sp. nov., isolated from a traditional fermented Ma-bamboo shoots of Taiwan.</title>
        <authorList>
            <person name="Wang L.-T."/>
        </authorList>
    </citation>
    <scope>NUCLEOTIDE SEQUENCE [LARGE SCALE GENOMIC DNA]</scope>
    <source>
        <strain evidence="2 3">BS-W1</strain>
    </source>
</reference>
<dbReference type="Proteomes" id="UP000245080">
    <property type="component" value="Unassembled WGS sequence"/>
</dbReference>
<keyword evidence="3" id="KW-1185">Reference proteome</keyword>
<comment type="caution">
    <text evidence="2">The sequence shown here is derived from an EMBL/GenBank/DDBJ whole genome shotgun (WGS) entry which is preliminary data.</text>
</comment>
<dbReference type="InterPro" id="IPR000361">
    <property type="entry name" value="ATAP_core_dom"/>
</dbReference>
<name>A0A2V1N1I5_9LACO</name>
<dbReference type="Pfam" id="PF01521">
    <property type="entry name" value="Fe-S_biosyn"/>
    <property type="match status" value="1"/>
</dbReference>
<evidence type="ECO:0000313" key="3">
    <source>
        <dbReference type="Proteomes" id="UP000245080"/>
    </source>
</evidence>
<feature type="domain" description="Core" evidence="1">
    <location>
        <begin position="2"/>
        <end position="113"/>
    </location>
</feature>
<dbReference type="AlphaFoldDB" id="A0A2V1N1I5"/>
<dbReference type="OrthoDB" id="2361502at2"/>